<keyword evidence="2" id="KW-1133">Transmembrane helix</keyword>
<evidence type="ECO:0000313" key="3">
    <source>
        <dbReference type="EMBL" id="PWJ11218.1"/>
    </source>
</evidence>
<comment type="caution">
    <text evidence="3">The sequence shown here is derived from an EMBL/GenBank/DDBJ whole genome shotgun (WGS) entry which is preliminary data.</text>
</comment>
<feature type="region of interest" description="Disordered" evidence="1">
    <location>
        <begin position="558"/>
        <end position="580"/>
    </location>
</feature>
<keyword evidence="2" id="KW-0812">Transmembrane</keyword>
<dbReference type="OrthoDB" id="1819068at2"/>
<dbReference type="AlphaFoldDB" id="A0A315XVX2"/>
<accession>A0A315XVX2</accession>
<reference evidence="3 4" key="1">
    <citation type="submission" date="2018-05" db="EMBL/GenBank/DDBJ databases">
        <title>The Hungate 1000. A catalogue of reference genomes from the rumen microbiome.</title>
        <authorList>
            <person name="Kelly W."/>
        </authorList>
    </citation>
    <scope>NUCLEOTIDE SEQUENCE [LARGE SCALE GENOMIC DNA]</scope>
    <source>
        <strain evidence="3 4">SAb67</strain>
    </source>
</reference>
<name>A0A315XVX2_RUMFL</name>
<sequence>MQRKDYQDALNELRLGSSFCEEMEKKLSAERAEADEYTDEVTHVDVISPRRSHKGLAIAAAAVLLIGGAGGTVLYRNKDTFLSTTTNEDSSYYDEKSFAFPFGTVDLHGLVVNYQCDNYMGSAPVTVATEEMGEQLISLFSITDFEKLDTLEPIVKGSGEVMDFHTDYFFADFYDNGIIEIIYIQDDVYREYYKIPEDTFEKMRDIIFKDYDLGSLDQFGIKAELFRAQLRVDDYDGGLSNTEAIALASNINNIQWNERDTDGVKDSSDTITLDFESEGKKYEIILGDNGMASVEADGKMSYYSYAAEEYPYMRRTVDKGVDADCPIKYDENDTWLAVTSVMERRGGAVYIEQEKAVLLDEDEKKEIYDALAGFEWRELLNSAVGGFDIYDTSLNFDSCSIGFWSDGKCMVSDYTAERTFMYLLKKEDYQHIRKLISEAAADYEDDDNVADYCIDHILYEDDSDQFFMLRDNSVTTGLANYTFDTGEKELKKILLDAEWKKDISGISSANTMYPVFKDLRRGILYLTTDGMMIIPDYGLKYRCSDSEKLSAYLKEMRKNAAETENTEKEGKTDNTENSEE</sequence>
<feature type="transmembrane region" description="Helical" evidence="2">
    <location>
        <begin position="56"/>
        <end position="75"/>
    </location>
</feature>
<evidence type="ECO:0000256" key="2">
    <source>
        <dbReference type="SAM" id="Phobius"/>
    </source>
</evidence>
<feature type="compositionally biased region" description="Basic and acidic residues" evidence="1">
    <location>
        <begin position="558"/>
        <end position="574"/>
    </location>
</feature>
<evidence type="ECO:0008006" key="5">
    <source>
        <dbReference type="Google" id="ProtNLM"/>
    </source>
</evidence>
<keyword evidence="2" id="KW-0472">Membrane</keyword>
<evidence type="ECO:0000256" key="1">
    <source>
        <dbReference type="SAM" id="MobiDB-lite"/>
    </source>
</evidence>
<evidence type="ECO:0000313" key="4">
    <source>
        <dbReference type="Proteomes" id="UP000245720"/>
    </source>
</evidence>
<dbReference type="EMBL" id="QGDI01000010">
    <property type="protein sequence ID" value="PWJ11218.1"/>
    <property type="molecule type" value="Genomic_DNA"/>
</dbReference>
<dbReference type="Proteomes" id="UP000245720">
    <property type="component" value="Unassembled WGS sequence"/>
</dbReference>
<proteinExistence type="predicted"/>
<protein>
    <recommendedName>
        <fullName evidence="5">DUF4340 domain-containing protein</fullName>
    </recommendedName>
</protein>
<gene>
    <name evidence="3" type="ORF">IE37_02441</name>
</gene>
<dbReference type="RefSeq" id="WP_109727175.1">
    <property type="nucleotide sequence ID" value="NZ_QGDI01000010.1"/>
</dbReference>
<organism evidence="3 4">
    <name type="scientific">Ruminococcus flavefaciens</name>
    <dbReference type="NCBI Taxonomy" id="1265"/>
    <lineage>
        <taxon>Bacteria</taxon>
        <taxon>Bacillati</taxon>
        <taxon>Bacillota</taxon>
        <taxon>Clostridia</taxon>
        <taxon>Eubacteriales</taxon>
        <taxon>Oscillospiraceae</taxon>
        <taxon>Ruminococcus</taxon>
    </lineage>
</organism>